<evidence type="ECO:0000313" key="2">
    <source>
        <dbReference type="EMBL" id="GAI44583.1"/>
    </source>
</evidence>
<feature type="transmembrane region" description="Helical" evidence="1">
    <location>
        <begin position="114"/>
        <end position="140"/>
    </location>
</feature>
<dbReference type="PANTHER" id="PTHR43471">
    <property type="entry name" value="ABC TRANSPORTER PERMEASE"/>
    <property type="match status" value="1"/>
</dbReference>
<dbReference type="Pfam" id="PF12679">
    <property type="entry name" value="ABC2_membrane_2"/>
    <property type="match status" value="1"/>
</dbReference>
<reference evidence="2" key="1">
    <citation type="journal article" date="2014" name="Front. Microbiol.">
        <title>High frequency of phylogenetically diverse reductive dehalogenase-homologous genes in deep subseafloor sedimentary metagenomes.</title>
        <authorList>
            <person name="Kawai M."/>
            <person name="Futagami T."/>
            <person name="Toyoda A."/>
            <person name="Takaki Y."/>
            <person name="Nishi S."/>
            <person name="Hori S."/>
            <person name="Arai W."/>
            <person name="Tsubouchi T."/>
            <person name="Morono Y."/>
            <person name="Uchiyama I."/>
            <person name="Ito T."/>
            <person name="Fujiyama A."/>
            <person name="Inagaki F."/>
            <person name="Takami H."/>
        </authorList>
    </citation>
    <scope>NUCLEOTIDE SEQUENCE</scope>
    <source>
        <strain evidence="2">Expedition CK06-06</strain>
    </source>
</reference>
<proteinExistence type="predicted"/>
<dbReference type="GO" id="GO:0140359">
    <property type="term" value="F:ABC-type transporter activity"/>
    <property type="evidence" value="ECO:0007669"/>
    <property type="project" value="InterPro"/>
</dbReference>
<keyword evidence="1" id="KW-0812">Transmembrane</keyword>
<feature type="transmembrane region" description="Helical" evidence="1">
    <location>
        <begin position="184"/>
        <end position="205"/>
    </location>
</feature>
<accession>X1NLW3</accession>
<dbReference type="AlphaFoldDB" id="X1NLW3"/>
<organism evidence="2">
    <name type="scientific">marine sediment metagenome</name>
    <dbReference type="NCBI Taxonomy" id="412755"/>
    <lineage>
        <taxon>unclassified sequences</taxon>
        <taxon>metagenomes</taxon>
        <taxon>ecological metagenomes</taxon>
    </lineage>
</organism>
<gene>
    <name evidence="2" type="ORF">S06H3_41340</name>
</gene>
<keyword evidence="1" id="KW-0472">Membrane</keyword>
<sequence length="206" mass="22011">MFAIVRKELADYVTSIRFIASFLLVIVVSVTALVAASQGIRAANLPEGIVFLGLFTTAGTTIPVPSLTYLVALLVPIIGIAMGFDAINSERAGGTLSRVLAQPVFRDSVINGKFLAGVVALAIMIGTMLLLVAGYGLSMIGVPPTPEEIIRLFGYFAMTIVYGVFWMGLAILFSIIFRRVAASLLFSLALWMFFSIFILLIAPGIA</sequence>
<feature type="transmembrane region" description="Helical" evidence="1">
    <location>
        <begin position="152"/>
        <end position="177"/>
    </location>
</feature>
<name>X1NLW3_9ZZZZ</name>
<keyword evidence="1" id="KW-1133">Transmembrane helix</keyword>
<feature type="non-terminal residue" evidence="2">
    <location>
        <position position="206"/>
    </location>
</feature>
<feature type="transmembrane region" description="Helical" evidence="1">
    <location>
        <begin position="16"/>
        <end position="36"/>
    </location>
</feature>
<dbReference type="GO" id="GO:0005886">
    <property type="term" value="C:plasma membrane"/>
    <property type="evidence" value="ECO:0007669"/>
    <property type="project" value="UniProtKB-SubCell"/>
</dbReference>
<protein>
    <recommendedName>
        <fullName evidence="3">ABC-2 type transporter domain-containing protein</fullName>
    </recommendedName>
</protein>
<dbReference type="EMBL" id="BARV01025464">
    <property type="protein sequence ID" value="GAI44583.1"/>
    <property type="molecule type" value="Genomic_DNA"/>
</dbReference>
<evidence type="ECO:0008006" key="3">
    <source>
        <dbReference type="Google" id="ProtNLM"/>
    </source>
</evidence>
<comment type="caution">
    <text evidence="2">The sequence shown here is derived from an EMBL/GenBank/DDBJ whole genome shotgun (WGS) entry which is preliminary data.</text>
</comment>
<feature type="transmembrane region" description="Helical" evidence="1">
    <location>
        <begin position="70"/>
        <end position="88"/>
    </location>
</feature>
<evidence type="ECO:0000256" key="1">
    <source>
        <dbReference type="SAM" id="Phobius"/>
    </source>
</evidence>
<dbReference type="PANTHER" id="PTHR43471:SF14">
    <property type="entry name" value="ABC-2 TYPE TRANSPORT SYSTEM PERMEASE PROTEIN"/>
    <property type="match status" value="1"/>
</dbReference>